<evidence type="ECO:0000256" key="3">
    <source>
        <dbReference type="ARBA" id="ARBA00022801"/>
    </source>
</evidence>
<evidence type="ECO:0000256" key="2">
    <source>
        <dbReference type="ARBA" id="ARBA00012018"/>
    </source>
</evidence>
<dbReference type="Pfam" id="PF04185">
    <property type="entry name" value="Phosphoesterase"/>
    <property type="match status" value="1"/>
</dbReference>
<accession>A0A1N6KCM8</accession>
<evidence type="ECO:0000313" key="6">
    <source>
        <dbReference type="Proteomes" id="UP000184693"/>
    </source>
</evidence>
<keyword evidence="3" id="KW-0378">Hydrolase</keyword>
<protein>
    <recommendedName>
        <fullName evidence="2">phospholipase C</fullName>
        <ecNumber evidence="2">3.1.4.3</ecNumber>
    </recommendedName>
</protein>
<feature type="region of interest" description="Disordered" evidence="4">
    <location>
        <begin position="34"/>
        <end position="67"/>
    </location>
</feature>
<dbReference type="InterPro" id="IPR017850">
    <property type="entry name" value="Alkaline_phosphatase_core_sf"/>
</dbReference>
<dbReference type="PANTHER" id="PTHR31956:SF1">
    <property type="entry name" value="NON-SPECIFIC PHOSPHOLIPASE C1"/>
    <property type="match status" value="1"/>
</dbReference>
<evidence type="ECO:0000256" key="4">
    <source>
        <dbReference type="SAM" id="MobiDB-lite"/>
    </source>
</evidence>
<dbReference type="InterPro" id="IPR006311">
    <property type="entry name" value="TAT_signal"/>
</dbReference>
<dbReference type="GO" id="GO:0009395">
    <property type="term" value="P:phospholipid catabolic process"/>
    <property type="evidence" value="ECO:0007669"/>
    <property type="project" value="TreeGrafter"/>
</dbReference>
<dbReference type="AlphaFoldDB" id="A0A1N6KCM8"/>
<organism evidence="5 6">
    <name type="scientific">Paraburkholderia phenazinium</name>
    <dbReference type="NCBI Taxonomy" id="60549"/>
    <lineage>
        <taxon>Bacteria</taxon>
        <taxon>Pseudomonadati</taxon>
        <taxon>Pseudomonadota</taxon>
        <taxon>Betaproteobacteria</taxon>
        <taxon>Burkholderiales</taxon>
        <taxon>Burkholderiaceae</taxon>
        <taxon>Paraburkholderia</taxon>
    </lineage>
</organism>
<dbReference type="OrthoDB" id="980947at2"/>
<dbReference type="GO" id="GO:0034480">
    <property type="term" value="F:phosphatidylcholine phospholipase C activity"/>
    <property type="evidence" value="ECO:0007669"/>
    <property type="project" value="UniProtKB-EC"/>
</dbReference>
<proteinExistence type="inferred from homology"/>
<evidence type="ECO:0000313" key="5">
    <source>
        <dbReference type="EMBL" id="SIO54325.1"/>
    </source>
</evidence>
<dbReference type="Proteomes" id="UP000184693">
    <property type="component" value="Unassembled WGS sequence"/>
</dbReference>
<reference evidence="5 6" key="1">
    <citation type="submission" date="2016-11" db="EMBL/GenBank/DDBJ databases">
        <authorList>
            <person name="Jaros S."/>
            <person name="Januszkiewicz K."/>
            <person name="Wedrychowicz H."/>
        </authorList>
    </citation>
    <scope>NUCLEOTIDE SEQUENCE [LARGE SCALE GENOMIC DNA]</scope>
    <source>
        <strain evidence="5 6">GAS86</strain>
    </source>
</reference>
<dbReference type="PROSITE" id="PS51257">
    <property type="entry name" value="PROKAR_LIPOPROTEIN"/>
    <property type="match status" value="1"/>
</dbReference>
<dbReference type="RefSeq" id="WP_074268560.1">
    <property type="nucleotide sequence ID" value="NZ_FSRM01000002.1"/>
</dbReference>
<dbReference type="PANTHER" id="PTHR31956">
    <property type="entry name" value="NON-SPECIFIC PHOSPHOLIPASE C4-RELATED"/>
    <property type="match status" value="1"/>
</dbReference>
<sequence length="491" mass="52123">MDNENKVSHPYDRRRFLAGVAAVAGSVALTGCGGAGSSSNPNGDAPAPSIADVPSPDGGDRYSLARPALPAPSTSGIDFIVLVTMENRSFDHFLSWVPGAEGMPANQQFKDAFGAVQTPFLLSANSSYGYQACAYQDPNHSYQGARTQLAGGAMNGWLLTPDTSEVRGDLLPIGYYASADLGFFNALAGSYTIGDFYFSGVLTSTYPNRIYLHSGATDRLDDTVDTSTLRTIWDNLSAANVGCNYYYHDVPFTALYGTRYLGISHLFSDFLSDAAAGTLPPFCMVDPMFAGEEQGVSADDHPHADIRNGEAFLAQVYNALSTSPNWSRTLMIVVYDEWGGFLEHVVPPIRPISNNELALGNDGRLGFRVPLALLGPRVRAGSVTRYPFDPSSIHALLQWRFGLAPLGVRGSDSATFNLAYALDFTDAPRTDVPAITVAQGPFGGLCSGAAAPASSSSVSSVDNSQLTVNPTADRFADLRAKAASLGFKTGP</sequence>
<evidence type="ECO:0000256" key="1">
    <source>
        <dbReference type="ARBA" id="ARBA00009717"/>
    </source>
</evidence>
<dbReference type="Gene3D" id="3.40.720.10">
    <property type="entry name" value="Alkaline Phosphatase, subunit A"/>
    <property type="match status" value="2"/>
</dbReference>
<dbReference type="PROSITE" id="PS51318">
    <property type="entry name" value="TAT"/>
    <property type="match status" value="1"/>
</dbReference>
<comment type="similarity">
    <text evidence="1">Belongs to the bacterial phospholipase C family.</text>
</comment>
<gene>
    <name evidence="5" type="ORF">SAMN05444168_6802</name>
</gene>
<dbReference type="EC" id="3.1.4.3" evidence="2"/>
<name>A0A1N6KCM8_9BURK</name>
<dbReference type="InterPro" id="IPR007312">
    <property type="entry name" value="Phosphoesterase"/>
</dbReference>
<dbReference type="EMBL" id="FSRM01000002">
    <property type="protein sequence ID" value="SIO54325.1"/>
    <property type="molecule type" value="Genomic_DNA"/>
</dbReference>